<keyword evidence="3" id="KW-1185">Reference proteome</keyword>
<protein>
    <submittedName>
        <fullName evidence="2">3'-5' exonuclease</fullName>
    </submittedName>
</protein>
<organism evidence="2 3">
    <name type="scientific">Legionella beliardensis</name>
    <dbReference type="NCBI Taxonomy" id="91822"/>
    <lineage>
        <taxon>Bacteria</taxon>
        <taxon>Pseudomonadati</taxon>
        <taxon>Pseudomonadota</taxon>
        <taxon>Gammaproteobacteria</taxon>
        <taxon>Legionellales</taxon>
        <taxon>Legionellaceae</taxon>
        <taxon>Legionella</taxon>
    </lineage>
</organism>
<reference evidence="2 3" key="1">
    <citation type="submission" date="2018-06" db="EMBL/GenBank/DDBJ databases">
        <authorList>
            <consortium name="Pathogen Informatics"/>
            <person name="Doyle S."/>
        </authorList>
    </citation>
    <scope>NUCLEOTIDE SEQUENCE [LARGE SCALE GENOMIC DNA]</scope>
    <source>
        <strain evidence="2 3">NCTC13315</strain>
    </source>
</reference>
<name>A0A378I8R7_9GAMM</name>
<dbReference type="Gene3D" id="3.30.420.10">
    <property type="entry name" value="Ribonuclease H-like superfamily/Ribonuclease H"/>
    <property type="match status" value="1"/>
</dbReference>
<feature type="domain" description="Predicted 3'-5' exonuclease PolB-like" evidence="1">
    <location>
        <begin position="64"/>
        <end position="272"/>
    </location>
</feature>
<dbReference type="InterPro" id="IPR019288">
    <property type="entry name" value="3'-5'_exonuclease_PolB-like"/>
</dbReference>
<dbReference type="EMBL" id="UGNV01000001">
    <property type="protein sequence ID" value="STX28764.1"/>
    <property type="molecule type" value="Genomic_DNA"/>
</dbReference>
<keyword evidence="2" id="KW-0378">Hydrolase</keyword>
<proteinExistence type="predicted"/>
<dbReference type="InterPro" id="IPR036397">
    <property type="entry name" value="RNaseH_sf"/>
</dbReference>
<sequence length="274" mass="31785">MLQSHYKNNNYFYLLSFCLNILVFDIETIPDLDAGRKLYGLDELSDEDTASAMLALRKAKTGHDFLPHYLQKVIAISLVINQEQQLKVWSLGNEQADEKELITRFFTGLDKFTPTLITWNGSGFDLPVLHYRALLHGVSAPTYWEYGENQQTFRFNNYLNRFHYRHLDLMDILAAYQNKAFAPLDELASMLGFPGKMGMSGAKVFDAYLAGDIKNIRNYCETDVLNTYCIYLRFELMRGVFTQEDYLQAIEQLKTYLASHPHKIHLQEFLNKMS</sequence>
<accession>A0A378I8R7</accession>
<evidence type="ECO:0000313" key="3">
    <source>
        <dbReference type="Proteomes" id="UP000254968"/>
    </source>
</evidence>
<gene>
    <name evidence="2" type="ORF">NCTC13315_01298</name>
</gene>
<dbReference type="AlphaFoldDB" id="A0A378I8R7"/>
<evidence type="ECO:0000259" key="1">
    <source>
        <dbReference type="Pfam" id="PF10108"/>
    </source>
</evidence>
<dbReference type="GO" id="GO:0003676">
    <property type="term" value="F:nucleic acid binding"/>
    <property type="evidence" value="ECO:0007669"/>
    <property type="project" value="InterPro"/>
</dbReference>
<keyword evidence="2" id="KW-0269">Exonuclease</keyword>
<dbReference type="Pfam" id="PF10108">
    <property type="entry name" value="DNA_pol_B_exo2"/>
    <property type="match status" value="1"/>
</dbReference>
<dbReference type="InterPro" id="IPR012337">
    <property type="entry name" value="RNaseH-like_sf"/>
</dbReference>
<keyword evidence="2" id="KW-0540">Nuclease</keyword>
<dbReference type="Proteomes" id="UP000254968">
    <property type="component" value="Unassembled WGS sequence"/>
</dbReference>
<dbReference type="SUPFAM" id="SSF53098">
    <property type="entry name" value="Ribonuclease H-like"/>
    <property type="match status" value="1"/>
</dbReference>
<evidence type="ECO:0000313" key="2">
    <source>
        <dbReference type="EMBL" id="STX28764.1"/>
    </source>
</evidence>
<dbReference type="GO" id="GO:0004527">
    <property type="term" value="F:exonuclease activity"/>
    <property type="evidence" value="ECO:0007669"/>
    <property type="project" value="UniProtKB-KW"/>
</dbReference>
<dbReference type="CDD" id="cd05782">
    <property type="entry name" value="DNA_polB_like1_exo"/>
    <property type="match status" value="1"/>
</dbReference>